<dbReference type="PANTHER" id="PTHR10039:SF14">
    <property type="entry name" value="NACHT DOMAIN-CONTAINING PROTEIN"/>
    <property type="match status" value="1"/>
</dbReference>
<name>A0A8H3ZK18_9PEZI</name>
<dbReference type="Gene3D" id="1.25.40.10">
    <property type="entry name" value="Tetratricopeptide repeat domain"/>
    <property type="match status" value="1"/>
</dbReference>
<feature type="domain" description="Fungal STAND N-terminal Goodbye" evidence="3">
    <location>
        <begin position="29"/>
        <end position="146"/>
    </location>
</feature>
<dbReference type="SUPFAM" id="SSF48452">
    <property type="entry name" value="TPR-like"/>
    <property type="match status" value="1"/>
</dbReference>
<gene>
    <name evidence="5" type="ORF">GQ607_014173</name>
</gene>
<evidence type="ECO:0000313" key="5">
    <source>
        <dbReference type="EMBL" id="KAF0318622.1"/>
    </source>
</evidence>
<accession>A0A8H3ZK18</accession>
<dbReference type="InterPro" id="IPR031350">
    <property type="entry name" value="Goodbye_dom"/>
</dbReference>
<evidence type="ECO:0000313" key="6">
    <source>
        <dbReference type="Proteomes" id="UP000434172"/>
    </source>
</evidence>
<dbReference type="SUPFAM" id="SSF52540">
    <property type="entry name" value="P-loop containing nucleoside triphosphate hydrolases"/>
    <property type="match status" value="1"/>
</dbReference>
<dbReference type="Proteomes" id="UP000434172">
    <property type="component" value="Unassembled WGS sequence"/>
</dbReference>
<feature type="region of interest" description="Disordered" evidence="2">
    <location>
        <begin position="1334"/>
        <end position="1367"/>
    </location>
</feature>
<dbReference type="Gene3D" id="3.40.50.300">
    <property type="entry name" value="P-loop containing nucleotide triphosphate hydrolases"/>
    <property type="match status" value="1"/>
</dbReference>
<dbReference type="InterPro" id="IPR011990">
    <property type="entry name" value="TPR-like_helical_dom_sf"/>
</dbReference>
<comment type="caution">
    <text evidence="5">The sequence shown here is derived from an EMBL/GenBank/DDBJ whole genome shotgun (WGS) entry which is preliminary data.</text>
</comment>
<keyword evidence="1" id="KW-0677">Repeat</keyword>
<dbReference type="InterPro" id="IPR027417">
    <property type="entry name" value="P-loop_NTPase"/>
</dbReference>
<feature type="domain" description="Nephrocystin 3-like N-terminal" evidence="4">
    <location>
        <begin position="341"/>
        <end position="510"/>
    </location>
</feature>
<dbReference type="Pfam" id="PF24883">
    <property type="entry name" value="NPHP3_N"/>
    <property type="match status" value="1"/>
</dbReference>
<dbReference type="InterPro" id="IPR056884">
    <property type="entry name" value="NPHP3-like_N"/>
</dbReference>
<evidence type="ECO:0000259" key="4">
    <source>
        <dbReference type="Pfam" id="PF24883"/>
    </source>
</evidence>
<reference evidence="5 6" key="1">
    <citation type="submission" date="2019-12" db="EMBL/GenBank/DDBJ databases">
        <title>A genome sequence resource for the geographically widespread anthracnose pathogen Colletotrichum asianum.</title>
        <authorList>
            <person name="Meng Y."/>
        </authorList>
    </citation>
    <scope>NUCLEOTIDE SEQUENCE [LARGE SCALE GENOMIC DNA]</scope>
    <source>
        <strain evidence="5 6">ICMP 18580</strain>
    </source>
</reference>
<keyword evidence="6" id="KW-1185">Reference proteome</keyword>
<dbReference type="EMBL" id="WOWK01000107">
    <property type="protein sequence ID" value="KAF0318622.1"/>
    <property type="molecule type" value="Genomic_DNA"/>
</dbReference>
<dbReference type="OrthoDB" id="448455at2759"/>
<evidence type="ECO:0000259" key="3">
    <source>
        <dbReference type="Pfam" id="PF17109"/>
    </source>
</evidence>
<evidence type="ECO:0000256" key="1">
    <source>
        <dbReference type="ARBA" id="ARBA00022737"/>
    </source>
</evidence>
<evidence type="ECO:0000256" key="2">
    <source>
        <dbReference type="SAM" id="MobiDB-lite"/>
    </source>
</evidence>
<dbReference type="Pfam" id="PF17109">
    <property type="entry name" value="Goodbye"/>
    <property type="match status" value="1"/>
</dbReference>
<proteinExistence type="predicted"/>
<feature type="compositionally biased region" description="Basic and acidic residues" evidence="2">
    <location>
        <begin position="1346"/>
        <end position="1361"/>
    </location>
</feature>
<dbReference type="PANTHER" id="PTHR10039">
    <property type="entry name" value="AMELOGENIN"/>
    <property type="match status" value="1"/>
</dbReference>
<organism evidence="5 6">
    <name type="scientific">Colletotrichum asianum</name>
    <dbReference type="NCBI Taxonomy" id="702518"/>
    <lineage>
        <taxon>Eukaryota</taxon>
        <taxon>Fungi</taxon>
        <taxon>Dikarya</taxon>
        <taxon>Ascomycota</taxon>
        <taxon>Pezizomycotina</taxon>
        <taxon>Sordariomycetes</taxon>
        <taxon>Hypocreomycetidae</taxon>
        <taxon>Glomerellales</taxon>
        <taxon>Glomerellaceae</taxon>
        <taxon>Colletotrichum</taxon>
        <taxon>Colletotrichum gloeosporioides species complex</taxon>
    </lineage>
</organism>
<sequence>MTMSSAEKKPLSDVEKQLSTDDRDVKDLWQEALKGYQGIVGFSLERKFDDVQSMLDFGTEQMNKFHKFRHDKGKVDRLRTLLASNLDYVEKGANQIIEAASPAFPPAAAIGTALTYILQACRSVSADYDVVIVFFEDMNSFLQRISILEARLPQKRAYQNCLMEVFTSLLNMCGFAQKYIELGRFKKWITNLFQGEDSELGGARALMNKRLGHLQQATEFAILGNSEETLKMTTQLDENQRSHTQMLERFENTIDSINENTENIKNDVAKLLKLFGGQTEESQANSDMIGSASSVKGVQDAKESGDKSLSARAIRYFIPGLGRNIEEESEALRETLLPDFCNWVFSEPSWNDWLVMKDGERPVLAITGQPGIGKSHLAVALYDKLEERAREDETGHTCVVHFYFREEDDVFCSFLSCMVSIVIQIAETSNAACEKLKAQLARDDININNRLWQHLAIFLLKPLFEQNSKFNLFVVLDGLDEIRDWNAFKEFLSMFVTEKRLRMSLVVTSRPERLEDFPKDIRLLEIEATKDKQRQDFKVLIWHRINSLGCLKKFSRYVKQRVAVAVEETSPNMLYAEHMLTKLDSLGREGAVLKALNQNKPDDLNDIYEGLLSDCRRRTPISHQQIAASILHWIAFSKRRLTLNEVQSLLRHLSQEADFSLEDIPEFTSKFLKVADTGYDAELRAKAQASKITMVQDLKQHGDDNDDIYDDGPLPVKFQERSMRRYFTDGPHAPSTLRWGSSEAHRRIFLSSTKLFQPSRTDVDKGLQKYCAVFLLHHWSNIQVAQHTLQEQVEVLEAFAEALSNKTGFSKMMGKVGMTYRYASTTVTDLRIQDWAKLVKIPEVKGSLSDFAVEWWCRVEQEPATFRLGLAKGYLQELYQSLSLQDAMKAWECLQSIMQLIGKGNLLMEQGRLNFPDQFKNVKTSDETEVVFDEAMASLGILGLFVEDVTPDAGGHRATAEVLLKTGYLEPAEKTCRTALELCSPSNPEWYRASSVLCDILLQAKKNEDAHQFAGGAVSQLWIKEIPGHLKRAVCTTYARAQTKLRNFDSALQYYTEAKKSDPDGITPASDLVAELSVFYQKADQAGYIKALRSWTLLERITWLASNYATEGEDRLALLCDIAVQTGEKQFIVEFYEQVVAFLDNLDAGTPLRLDLAVVYFEACKDAEKALNTLNEIFDSHDTVFVYPITSVTPVWVMRMALTLMTNVQVELFRQSRDAIYKAERLQSLSSLMERPLSLHIPHISPIDTISYRIGLSYMYWVMGPKATFEETLRELFKESFEGLSDSIKWNDGTYVWTLTQALALLSRALGNDDTLRRYARIVGSALLSRLTRSQEDDNSAGGKQEVSHVTEGDEHGSEDNSHEDEGDLLSDSWYTCGGFCSPARPFRRWGDGSAYLYITFETGMICEECQTECDAMKRGEGTGKARYFHGIGHDYVKLPVEGWRGVKNGMLRLDGEEPVLFNDFLKKLQTDVIENAWDRLWSGEI</sequence>
<protein>
    <submittedName>
        <fullName evidence="5">NACHT and TPR domain-containing protein</fullName>
    </submittedName>
</protein>